<gene>
    <name evidence="2" type="ORF">SAMN05216207_10278</name>
</gene>
<keyword evidence="3" id="KW-1185">Reference proteome</keyword>
<evidence type="ECO:0000313" key="2">
    <source>
        <dbReference type="EMBL" id="SFO00928.1"/>
    </source>
</evidence>
<feature type="region of interest" description="Disordered" evidence="1">
    <location>
        <begin position="164"/>
        <end position="190"/>
    </location>
</feature>
<feature type="region of interest" description="Disordered" evidence="1">
    <location>
        <begin position="1"/>
        <end position="60"/>
    </location>
</feature>
<feature type="region of interest" description="Disordered" evidence="1">
    <location>
        <begin position="99"/>
        <end position="122"/>
    </location>
</feature>
<accession>A0A1I5DNZ8</accession>
<feature type="compositionally biased region" description="Polar residues" evidence="1">
    <location>
        <begin position="1"/>
        <end position="11"/>
    </location>
</feature>
<organism evidence="2 3">
    <name type="scientific">Pseudonocardia ammonioxydans</name>
    <dbReference type="NCBI Taxonomy" id="260086"/>
    <lineage>
        <taxon>Bacteria</taxon>
        <taxon>Bacillati</taxon>
        <taxon>Actinomycetota</taxon>
        <taxon>Actinomycetes</taxon>
        <taxon>Pseudonocardiales</taxon>
        <taxon>Pseudonocardiaceae</taxon>
        <taxon>Pseudonocardia</taxon>
    </lineage>
</organism>
<evidence type="ECO:0000313" key="3">
    <source>
        <dbReference type="Proteomes" id="UP000199614"/>
    </source>
</evidence>
<evidence type="ECO:0000256" key="1">
    <source>
        <dbReference type="SAM" id="MobiDB-lite"/>
    </source>
</evidence>
<reference evidence="2 3" key="1">
    <citation type="submission" date="2016-10" db="EMBL/GenBank/DDBJ databases">
        <authorList>
            <person name="de Groot N.N."/>
        </authorList>
    </citation>
    <scope>NUCLEOTIDE SEQUENCE [LARGE SCALE GENOMIC DNA]</scope>
    <source>
        <strain evidence="2 3">CGMCC 4.1877</strain>
    </source>
</reference>
<dbReference type="AlphaFoldDB" id="A0A1I5DNZ8"/>
<proteinExistence type="predicted"/>
<feature type="compositionally biased region" description="Basic residues" evidence="1">
    <location>
        <begin position="100"/>
        <end position="115"/>
    </location>
</feature>
<protein>
    <submittedName>
        <fullName evidence="2">Uncharacterized protein</fullName>
    </submittedName>
</protein>
<feature type="compositionally biased region" description="Basic residues" evidence="1">
    <location>
        <begin position="22"/>
        <end position="53"/>
    </location>
</feature>
<dbReference type="EMBL" id="FOUY01000027">
    <property type="protein sequence ID" value="SFO00928.1"/>
    <property type="molecule type" value="Genomic_DNA"/>
</dbReference>
<name>A0A1I5DNZ8_PSUAM</name>
<sequence length="257" mass="28085">MHVTTVASSRRTLPPSALSRTPTRHGSCRRSARCRPRPGRHRAACRRRGRRGAPFRPPEDETVQIAAAGAYWGAHCTLAVTRTCSSALPALSRYVPLPSRGRKRADHHGRRRPVARSRPATGDNAQMTMTTAVELHASAPPRAETCTPPRSRRRGARCCPLARRRGRRDRGAPRAAASGCETPVSGARAPRAVPDEHVRLGRAPRRISSRGRRCGPSRPRRSRAACRHRRSCRAGSSGAHWACPGCCAGCPARHRRS</sequence>
<dbReference type="Proteomes" id="UP000199614">
    <property type="component" value="Unassembled WGS sequence"/>
</dbReference>